<dbReference type="GO" id="GO:0016740">
    <property type="term" value="F:transferase activity"/>
    <property type="evidence" value="ECO:0007669"/>
    <property type="project" value="UniProtKB-KW"/>
</dbReference>
<dbReference type="GO" id="GO:0005524">
    <property type="term" value="F:ATP binding"/>
    <property type="evidence" value="ECO:0007669"/>
    <property type="project" value="UniProtKB-UniRule"/>
</dbReference>
<evidence type="ECO:0000256" key="3">
    <source>
        <dbReference type="PROSITE-ProRule" id="PRU10133"/>
    </source>
</evidence>
<dbReference type="SMART" id="SM00212">
    <property type="entry name" value="UBCc"/>
    <property type="match status" value="1"/>
</dbReference>
<evidence type="ECO:0000256" key="2">
    <source>
        <dbReference type="ARBA" id="ARBA00022786"/>
    </source>
</evidence>
<feature type="active site" description="Glycyl thioester intermediate" evidence="3">
    <location>
        <position position="98"/>
    </location>
</feature>
<keyword evidence="8" id="KW-1185">Reference proteome</keyword>
<dbReference type="PROSITE" id="PS50127">
    <property type="entry name" value="UBC_2"/>
    <property type="match status" value="1"/>
</dbReference>
<keyword evidence="2 4" id="KW-0833">Ubl conjugation pathway</keyword>
<feature type="region of interest" description="Disordered" evidence="5">
    <location>
        <begin position="189"/>
        <end position="241"/>
    </location>
</feature>
<dbReference type="CDD" id="cd23795">
    <property type="entry name" value="UBCc_UBE2G1"/>
    <property type="match status" value="1"/>
</dbReference>
<gene>
    <name evidence="7" type="ORF">BDK51DRAFT_34379</name>
</gene>
<protein>
    <submittedName>
        <fullName evidence="7">Ubiquitin-conjugating enzyme/RWD-like protein</fullName>
    </submittedName>
</protein>
<dbReference type="InterPro" id="IPR000608">
    <property type="entry name" value="UBC"/>
</dbReference>
<proteinExistence type="inferred from homology"/>
<dbReference type="InterPro" id="IPR016135">
    <property type="entry name" value="UBQ-conjugating_enzyme/RWD"/>
</dbReference>
<dbReference type="InterPro" id="IPR050113">
    <property type="entry name" value="Ub_conjugating_enzyme"/>
</dbReference>
<dbReference type="InterPro" id="IPR023313">
    <property type="entry name" value="UBQ-conjugating_AS"/>
</dbReference>
<evidence type="ECO:0000256" key="1">
    <source>
        <dbReference type="ARBA" id="ARBA00022679"/>
    </source>
</evidence>
<keyword evidence="4" id="KW-0547">Nucleotide-binding</keyword>
<reference evidence="8" key="1">
    <citation type="journal article" date="2018" name="Nat. Microbiol.">
        <title>Leveraging single-cell genomics to expand the fungal tree of life.</title>
        <authorList>
            <person name="Ahrendt S.R."/>
            <person name="Quandt C.A."/>
            <person name="Ciobanu D."/>
            <person name="Clum A."/>
            <person name="Salamov A."/>
            <person name="Andreopoulos B."/>
            <person name="Cheng J.F."/>
            <person name="Woyke T."/>
            <person name="Pelin A."/>
            <person name="Henrissat B."/>
            <person name="Reynolds N.K."/>
            <person name="Benny G.L."/>
            <person name="Smith M.E."/>
            <person name="James T.Y."/>
            <person name="Grigoriev I.V."/>
        </authorList>
    </citation>
    <scope>NUCLEOTIDE SEQUENCE [LARGE SCALE GENOMIC DNA]</scope>
</reference>
<evidence type="ECO:0000259" key="6">
    <source>
        <dbReference type="PROSITE" id="PS50127"/>
    </source>
</evidence>
<dbReference type="AlphaFoldDB" id="A0A4P9WLA0"/>
<evidence type="ECO:0000313" key="7">
    <source>
        <dbReference type="EMBL" id="RKO93172.1"/>
    </source>
</evidence>
<keyword evidence="4" id="KW-0067">ATP-binding</keyword>
<dbReference type="Pfam" id="PF00179">
    <property type="entry name" value="UQ_con"/>
    <property type="match status" value="1"/>
</dbReference>
<evidence type="ECO:0000313" key="8">
    <source>
        <dbReference type="Proteomes" id="UP000269721"/>
    </source>
</evidence>
<dbReference type="Gene3D" id="3.10.110.10">
    <property type="entry name" value="Ubiquitin Conjugating Enzyme"/>
    <property type="match status" value="1"/>
</dbReference>
<sequence length="241" mass="27415">MASSAAHALQRQFKELSKNPIPGFQVTLKDESIFEWEVGIIGHPQTIYEGGYFLVACGFILDEGATLSFPQDYPFNPPTFTFRNEFFHPNVYKNGKLCISILHPPGDDPMSGEKAEERWNPTQSVESILLSIVSLLSDPNCSSPANVDAGKMYREDRPGYVAKVKEQVQLSKNDIPDDLVMPKTAADFLVKPPQEIEEDENFWYEEQDEDDDDEDEDMDDGEDEEDEDMDEEEEEEEEAED</sequence>
<feature type="domain" description="UBC core" evidence="6">
    <location>
        <begin position="4"/>
        <end position="173"/>
    </location>
</feature>
<dbReference type="EMBL" id="KZ994346">
    <property type="protein sequence ID" value="RKO93172.1"/>
    <property type="molecule type" value="Genomic_DNA"/>
</dbReference>
<keyword evidence="1" id="KW-0808">Transferase</keyword>
<name>A0A4P9WLA0_9FUNG</name>
<dbReference type="PROSITE" id="PS00183">
    <property type="entry name" value="UBC_1"/>
    <property type="match status" value="1"/>
</dbReference>
<organism evidence="7 8">
    <name type="scientific">Blyttiomyces helicus</name>
    <dbReference type="NCBI Taxonomy" id="388810"/>
    <lineage>
        <taxon>Eukaryota</taxon>
        <taxon>Fungi</taxon>
        <taxon>Fungi incertae sedis</taxon>
        <taxon>Chytridiomycota</taxon>
        <taxon>Chytridiomycota incertae sedis</taxon>
        <taxon>Chytridiomycetes</taxon>
        <taxon>Chytridiomycetes incertae sedis</taxon>
        <taxon>Blyttiomyces</taxon>
    </lineage>
</organism>
<dbReference type="FunFam" id="3.10.110.10:FF:000051">
    <property type="entry name" value="ubiquitin-conjugating enzyme E2 R2-like"/>
    <property type="match status" value="1"/>
</dbReference>
<accession>A0A4P9WLA0</accession>
<dbReference type="PANTHER" id="PTHR24067">
    <property type="entry name" value="UBIQUITIN-CONJUGATING ENZYME E2"/>
    <property type="match status" value="1"/>
</dbReference>
<evidence type="ECO:0000256" key="5">
    <source>
        <dbReference type="SAM" id="MobiDB-lite"/>
    </source>
</evidence>
<dbReference type="Proteomes" id="UP000269721">
    <property type="component" value="Unassembled WGS sequence"/>
</dbReference>
<dbReference type="OrthoDB" id="19692at2759"/>
<comment type="similarity">
    <text evidence="4">Belongs to the ubiquitin-conjugating enzyme family.</text>
</comment>
<evidence type="ECO:0000256" key="4">
    <source>
        <dbReference type="RuleBase" id="RU362109"/>
    </source>
</evidence>
<dbReference type="SUPFAM" id="SSF54495">
    <property type="entry name" value="UBC-like"/>
    <property type="match status" value="1"/>
</dbReference>
<feature type="compositionally biased region" description="Acidic residues" evidence="5">
    <location>
        <begin position="195"/>
        <end position="241"/>
    </location>
</feature>